<proteinExistence type="predicted"/>
<organism evidence="1 2">
    <name type="scientific">Penicillium malachiteum</name>
    <dbReference type="NCBI Taxonomy" id="1324776"/>
    <lineage>
        <taxon>Eukaryota</taxon>
        <taxon>Fungi</taxon>
        <taxon>Dikarya</taxon>
        <taxon>Ascomycota</taxon>
        <taxon>Pezizomycotina</taxon>
        <taxon>Eurotiomycetes</taxon>
        <taxon>Eurotiomycetidae</taxon>
        <taxon>Eurotiales</taxon>
        <taxon>Aspergillaceae</taxon>
        <taxon>Penicillium</taxon>
    </lineage>
</organism>
<gene>
    <name evidence="1" type="ORF">N7493_006219</name>
</gene>
<dbReference type="AlphaFoldDB" id="A0AAD6HK82"/>
<dbReference type="EMBL" id="JAQJAN010000008">
    <property type="protein sequence ID" value="KAJ5724491.1"/>
    <property type="molecule type" value="Genomic_DNA"/>
</dbReference>
<comment type="caution">
    <text evidence="1">The sequence shown here is derived from an EMBL/GenBank/DDBJ whole genome shotgun (WGS) entry which is preliminary data.</text>
</comment>
<keyword evidence="2" id="KW-1185">Reference proteome</keyword>
<evidence type="ECO:0000313" key="2">
    <source>
        <dbReference type="Proteomes" id="UP001215712"/>
    </source>
</evidence>
<reference evidence="1" key="1">
    <citation type="journal article" date="2023" name="IMA Fungus">
        <title>Comparative genomic study of the Penicillium genus elucidates a diverse pangenome and 15 lateral gene transfer events.</title>
        <authorList>
            <person name="Petersen C."/>
            <person name="Sorensen T."/>
            <person name="Nielsen M.R."/>
            <person name="Sondergaard T.E."/>
            <person name="Sorensen J.L."/>
            <person name="Fitzpatrick D.A."/>
            <person name="Frisvad J.C."/>
            <person name="Nielsen K.L."/>
        </authorList>
    </citation>
    <scope>NUCLEOTIDE SEQUENCE</scope>
    <source>
        <strain evidence="1">IBT 17514</strain>
    </source>
</reference>
<accession>A0AAD6HK82</accession>
<dbReference type="Proteomes" id="UP001215712">
    <property type="component" value="Unassembled WGS sequence"/>
</dbReference>
<reference evidence="1" key="2">
    <citation type="submission" date="2023-01" db="EMBL/GenBank/DDBJ databases">
        <authorList>
            <person name="Petersen C."/>
        </authorList>
    </citation>
    <scope>NUCLEOTIDE SEQUENCE</scope>
    <source>
        <strain evidence="1">IBT 17514</strain>
    </source>
</reference>
<evidence type="ECO:0000313" key="1">
    <source>
        <dbReference type="EMBL" id="KAJ5724491.1"/>
    </source>
</evidence>
<name>A0AAD6HK82_9EURO</name>
<sequence>MLRAKDLVVSPGLAAEVFHGAVELQAELPMSMTHRVAIIKEWLLNAGPDIYYRTEDDLDLPPGHHHFYFAESLGGLTRWEHVKQKLKEMIPEVSNGTKELIELKCLKWMKEIEDLYE</sequence>
<protein>
    <submittedName>
        <fullName evidence="1">Uncharacterized protein</fullName>
    </submittedName>
</protein>